<name>A0A1C3ER59_9GAMM</name>
<dbReference type="Pfam" id="PF05816">
    <property type="entry name" value="TelA"/>
    <property type="match status" value="1"/>
</dbReference>
<dbReference type="Proteomes" id="UP000094936">
    <property type="component" value="Unassembled WGS sequence"/>
</dbReference>
<sequence length="397" mass="44637">MQTSTLENVVKEDAMVLPSSSQVKKQLPDAPTLENINEDIKANADQWIDNVFSIGTRELESQLEVTNSVKSLGNDIELSLAQQSKLLQGPISELMADTENGGDVAQDLLKMEDTARSIDPNGFDFSSVSGVRRFMAVLGLPTPLQNWIAKYQSTDSVLKSIVTGLEQGKAKLERDNVTLKEDQIRYRHLLFKLDDYISFAEYIDKNIEERIEQVQDPEQQRFLKDEVHFPVRQRLSDLITSKGVYQQAWVVSEVLIKTNEELMRGVDRAIKHTMVALGIAATLAIALARQKKILTALQSSKELTEKMIVDVADKLETQGVQVLALASDPFIQVEVMKVAFTKSLNALENVSKYRSEALETMKTGCSELKQMTSEMDKNIARVEKGHKTREQFKMILD</sequence>
<protein>
    <recommendedName>
        <fullName evidence="4">Toxic anion resistance protein</fullName>
    </recommendedName>
</protein>
<evidence type="ECO:0000313" key="2">
    <source>
        <dbReference type="EMBL" id="ODA35710.1"/>
    </source>
</evidence>
<dbReference type="PANTHER" id="PTHR38432">
    <property type="entry name" value="TELA-LIKE PROTEIN SAOUHSC_01408"/>
    <property type="match status" value="1"/>
</dbReference>
<dbReference type="AlphaFoldDB" id="A0A1C3ER59"/>
<evidence type="ECO:0008006" key="4">
    <source>
        <dbReference type="Google" id="ProtNLM"/>
    </source>
</evidence>
<evidence type="ECO:0000256" key="1">
    <source>
        <dbReference type="ARBA" id="ARBA00005541"/>
    </source>
</evidence>
<dbReference type="RefSeq" id="WP_068899291.1">
    <property type="nucleotide sequence ID" value="NZ_JBHUIF010000020.1"/>
</dbReference>
<gene>
    <name evidence="2" type="ORF">A8L45_03640</name>
</gene>
<evidence type="ECO:0000313" key="3">
    <source>
        <dbReference type="Proteomes" id="UP000094936"/>
    </source>
</evidence>
<dbReference type="EMBL" id="LYBM01000003">
    <property type="protein sequence ID" value="ODA35710.1"/>
    <property type="molecule type" value="Genomic_DNA"/>
</dbReference>
<comment type="similarity">
    <text evidence="1">Belongs to the TelA family.</text>
</comment>
<dbReference type="STRING" id="1080227.A8L45_03640"/>
<dbReference type="InterPro" id="IPR008863">
    <property type="entry name" value="Toxic_anion-R_TelA"/>
</dbReference>
<proteinExistence type="inferred from homology"/>
<dbReference type="OrthoDB" id="1654346at2"/>
<dbReference type="PANTHER" id="PTHR38432:SF1">
    <property type="entry name" value="TELA-LIKE PROTEIN SAOUHSC_01408"/>
    <property type="match status" value="1"/>
</dbReference>
<comment type="caution">
    <text evidence="2">The sequence shown here is derived from an EMBL/GenBank/DDBJ whole genome shotgun (WGS) entry which is preliminary data.</text>
</comment>
<organism evidence="2 3">
    <name type="scientific">Veronia pacifica</name>
    <dbReference type="NCBI Taxonomy" id="1080227"/>
    <lineage>
        <taxon>Bacteria</taxon>
        <taxon>Pseudomonadati</taxon>
        <taxon>Pseudomonadota</taxon>
        <taxon>Gammaproteobacteria</taxon>
        <taxon>Vibrionales</taxon>
        <taxon>Vibrionaceae</taxon>
        <taxon>Veronia</taxon>
    </lineage>
</organism>
<keyword evidence="3" id="KW-1185">Reference proteome</keyword>
<reference evidence="2 3" key="1">
    <citation type="submission" date="2016-05" db="EMBL/GenBank/DDBJ databases">
        <title>Genomic Taxonomy of the Vibrionaceae.</title>
        <authorList>
            <person name="Gomez-Gil B."/>
            <person name="Enciso-Ibarra J."/>
        </authorList>
    </citation>
    <scope>NUCLEOTIDE SEQUENCE [LARGE SCALE GENOMIC DNA]</scope>
    <source>
        <strain evidence="2 3">CAIM 1920</strain>
    </source>
</reference>
<accession>A0A1C3ER59</accession>